<dbReference type="InterPro" id="IPR036388">
    <property type="entry name" value="WH-like_DNA-bd_sf"/>
</dbReference>
<dbReference type="Gene3D" id="1.10.10.10">
    <property type="entry name" value="Winged helix-like DNA-binding domain superfamily/Winged helix DNA-binding domain"/>
    <property type="match status" value="1"/>
</dbReference>
<dbReference type="AlphaFoldDB" id="G4RPR4"/>
<dbReference type="InterPro" id="IPR036390">
    <property type="entry name" value="WH_DNA-bd_sf"/>
</dbReference>
<proteinExistence type="predicted"/>
<organism evidence="1 2">
    <name type="scientific">Thermoproteus tenax (strain ATCC 35583 / DSM 2078 / JCM 9277 / NBRC 100435 / Kra 1)</name>
    <dbReference type="NCBI Taxonomy" id="768679"/>
    <lineage>
        <taxon>Archaea</taxon>
        <taxon>Thermoproteota</taxon>
        <taxon>Thermoprotei</taxon>
        <taxon>Thermoproteales</taxon>
        <taxon>Thermoproteaceae</taxon>
        <taxon>Thermoproteus</taxon>
    </lineage>
</organism>
<dbReference type="EMBL" id="FN869859">
    <property type="protein sequence ID" value="CCC81559.1"/>
    <property type="molecule type" value="Genomic_DNA"/>
</dbReference>
<dbReference type="SUPFAM" id="SSF46785">
    <property type="entry name" value="Winged helix' DNA-binding domain"/>
    <property type="match status" value="1"/>
</dbReference>
<dbReference type="HOGENOM" id="CLU_1292076_0_0_2"/>
<dbReference type="eggNOG" id="arCOG05521">
    <property type="taxonomic scope" value="Archaea"/>
</dbReference>
<name>G4RPR4_THETK</name>
<dbReference type="GeneID" id="11261800"/>
<reference evidence="1 2" key="1">
    <citation type="journal article" date="2011" name="PLoS ONE">
        <title>The complete genome sequence of Thermoproteus tenax: a physiologically versatile member of the Crenarchaeota.</title>
        <authorList>
            <person name="Siebers B."/>
            <person name="Zaparty M."/>
            <person name="Raddatz G."/>
            <person name="Tjaden B."/>
            <person name="Albers S.V."/>
            <person name="Bell S.D."/>
            <person name="Blombach F."/>
            <person name="Kletzin A."/>
            <person name="Kyrpides N."/>
            <person name="Lanz C."/>
            <person name="Plagens A."/>
            <person name="Rampp M."/>
            <person name="Rosinus A."/>
            <person name="von Jan M."/>
            <person name="Makarova K.S."/>
            <person name="Klenk H.P."/>
            <person name="Schuster S.C."/>
            <person name="Hensel R."/>
        </authorList>
    </citation>
    <scope>NUCLEOTIDE SEQUENCE [LARGE SCALE GENOMIC DNA]</scope>
    <source>
        <strain evidence="2">ATCC 35583 / DSM 2078 / JCM 9277 / NBRC 100435 / Kra 1</strain>
    </source>
</reference>
<dbReference type="KEGG" id="ttn:TTX_0906"/>
<sequence>MSLEDELLKLIRERGGATTTELVKLTGQPRHKVLRALNKLYFKGLIEPIKRSRQYVWQPASGEMHIFPLHTPLTLIHYIEGVIEPIFRRVENRIDSFLFVHVRNETYWLCDCGAEFYVLTDDRIDGCNCKLRHAFGERRLAMIYLTGDLRFRYWHSYRYAEEDVEFIVLMPDPQISESLMEKYKKYTEELADKATHGQ</sequence>
<evidence type="ECO:0000313" key="2">
    <source>
        <dbReference type="Proteomes" id="UP000002654"/>
    </source>
</evidence>
<dbReference type="STRING" id="768679.TTX_0906"/>
<dbReference type="Proteomes" id="UP000002654">
    <property type="component" value="Chromosome"/>
</dbReference>
<dbReference type="OrthoDB" id="25770at2157"/>
<evidence type="ECO:0000313" key="1">
    <source>
        <dbReference type="EMBL" id="CCC81559.1"/>
    </source>
</evidence>
<keyword evidence="2" id="KW-1185">Reference proteome</keyword>
<dbReference type="PaxDb" id="768679-TTX_0906"/>
<accession>G4RPR4</accession>
<gene>
    <name evidence="1" type="ordered locus">TTX_0906</name>
</gene>
<dbReference type="RefSeq" id="WP_014126815.1">
    <property type="nucleotide sequence ID" value="NC_016070.1"/>
</dbReference>
<protein>
    <submittedName>
        <fullName evidence="1">Transcriptional regulator</fullName>
    </submittedName>
</protein>
<dbReference type="PATRIC" id="fig|768679.9.peg.916"/>